<proteinExistence type="predicted"/>
<name>A0A9N8HQC9_9STRA</name>
<dbReference type="AlphaFoldDB" id="A0A9N8HQC9"/>
<sequence length="199" mass="22416">MQTVMVEKSHASLIRQLFGYIVQLVAELLHDYMSGLGYGSEGIEMVNEASRVHEEASLISTVLAKLFDGNPWNIARQEGFASTFTPIHEGGFLHTCSLQCLFDATNKEMITDRGDVVRRLPIVVAFECFTDRKVGDGGEVICSINCFRMRRISQHTQKLLISKEQGHNRQFPYFWTPAPIGIILEQNIGETAEFVPFCN</sequence>
<organism evidence="1 2">
    <name type="scientific">Seminavis robusta</name>
    <dbReference type="NCBI Taxonomy" id="568900"/>
    <lineage>
        <taxon>Eukaryota</taxon>
        <taxon>Sar</taxon>
        <taxon>Stramenopiles</taxon>
        <taxon>Ochrophyta</taxon>
        <taxon>Bacillariophyta</taxon>
        <taxon>Bacillariophyceae</taxon>
        <taxon>Bacillariophycidae</taxon>
        <taxon>Naviculales</taxon>
        <taxon>Naviculaceae</taxon>
        <taxon>Seminavis</taxon>
    </lineage>
</organism>
<dbReference type="EMBL" id="CAICTM010001180">
    <property type="protein sequence ID" value="CAB9521292.1"/>
    <property type="molecule type" value="Genomic_DNA"/>
</dbReference>
<evidence type="ECO:0000313" key="2">
    <source>
        <dbReference type="Proteomes" id="UP001153069"/>
    </source>
</evidence>
<reference evidence="1" key="1">
    <citation type="submission" date="2020-06" db="EMBL/GenBank/DDBJ databases">
        <authorList>
            <consortium name="Plant Systems Biology data submission"/>
        </authorList>
    </citation>
    <scope>NUCLEOTIDE SEQUENCE</scope>
    <source>
        <strain evidence="1">D6</strain>
    </source>
</reference>
<comment type="caution">
    <text evidence="1">The sequence shown here is derived from an EMBL/GenBank/DDBJ whole genome shotgun (WGS) entry which is preliminary data.</text>
</comment>
<gene>
    <name evidence="1" type="ORF">SEMRO_1182_G249911.1</name>
</gene>
<dbReference type="Proteomes" id="UP001153069">
    <property type="component" value="Unassembled WGS sequence"/>
</dbReference>
<evidence type="ECO:0000313" key="1">
    <source>
        <dbReference type="EMBL" id="CAB9521292.1"/>
    </source>
</evidence>
<accession>A0A9N8HQC9</accession>
<protein>
    <submittedName>
        <fullName evidence="1">Uncharacterized protein</fullName>
    </submittedName>
</protein>
<keyword evidence="2" id="KW-1185">Reference proteome</keyword>